<evidence type="ECO:0000313" key="13">
    <source>
        <dbReference type="Proteomes" id="UP001466331"/>
    </source>
</evidence>
<feature type="domain" description="Orotidine 5'-phosphate decarboxylase" evidence="11">
    <location>
        <begin position="17"/>
        <end position="251"/>
    </location>
</feature>
<feature type="binding site" evidence="10">
    <location>
        <position position="368"/>
    </location>
    <ligand>
        <name>5-phospho-alpha-D-ribose 1-diphosphate</name>
        <dbReference type="ChEBI" id="CHEBI:58017"/>
        <note>ligand shared between dimeric partners</note>
    </ligand>
</feature>
<dbReference type="Gene3D" id="3.40.50.2020">
    <property type="match status" value="1"/>
</dbReference>
<comment type="similarity">
    <text evidence="10">Belongs to the purine/pyrimidine phosphoribosyltransferase family. PyrE subfamily.</text>
</comment>
<dbReference type="EC" id="2.4.2.10" evidence="10"/>
<evidence type="ECO:0000256" key="6">
    <source>
        <dbReference type="ARBA" id="ARBA00022793"/>
    </source>
</evidence>
<evidence type="ECO:0000313" key="12">
    <source>
        <dbReference type="EMBL" id="MEM5948600.1"/>
    </source>
</evidence>
<dbReference type="Pfam" id="PF00156">
    <property type="entry name" value="Pribosyltran"/>
    <property type="match status" value="1"/>
</dbReference>
<dbReference type="InterPro" id="IPR011060">
    <property type="entry name" value="RibuloseP-bd_barrel"/>
</dbReference>
<organism evidence="12 13">
    <name type="scientific">Rarispira pelagica</name>
    <dbReference type="NCBI Taxonomy" id="3141764"/>
    <lineage>
        <taxon>Bacteria</taxon>
        <taxon>Pseudomonadati</taxon>
        <taxon>Spirochaetota</taxon>
        <taxon>Spirochaetia</taxon>
        <taxon>Winmispirales</taxon>
        <taxon>Winmispiraceae</taxon>
        <taxon>Rarispira</taxon>
    </lineage>
</organism>
<comment type="function">
    <text evidence="10">Catalyzes the transfer of a ribosyl phosphate group from 5-phosphoribose 1-diphosphate to orotate, leading to the formation of orotidine monophosphate (OMP).</text>
</comment>
<evidence type="ECO:0000256" key="9">
    <source>
        <dbReference type="ARBA" id="ARBA00049157"/>
    </source>
</evidence>
<name>A0ABU9UD55_9SPIR</name>
<dbReference type="SUPFAM" id="SSF51366">
    <property type="entry name" value="Ribulose-phoshate binding barrel"/>
    <property type="match status" value="1"/>
</dbReference>
<evidence type="ECO:0000256" key="8">
    <source>
        <dbReference type="ARBA" id="ARBA00023239"/>
    </source>
</evidence>
<dbReference type="InterPro" id="IPR023031">
    <property type="entry name" value="OPRT"/>
</dbReference>
<dbReference type="SMART" id="SM00934">
    <property type="entry name" value="OMPdecase"/>
    <property type="match status" value="1"/>
</dbReference>
<comment type="catalytic activity">
    <reaction evidence="9">
        <text>orotidine 5'-phosphate + H(+) = UMP + CO2</text>
        <dbReference type="Rhea" id="RHEA:11596"/>
        <dbReference type="ChEBI" id="CHEBI:15378"/>
        <dbReference type="ChEBI" id="CHEBI:16526"/>
        <dbReference type="ChEBI" id="CHEBI:57538"/>
        <dbReference type="ChEBI" id="CHEBI:57865"/>
        <dbReference type="EC" id="4.1.1.23"/>
    </reaction>
</comment>
<evidence type="ECO:0000259" key="11">
    <source>
        <dbReference type="SMART" id="SM00934"/>
    </source>
</evidence>
<evidence type="ECO:0000256" key="1">
    <source>
        <dbReference type="ARBA" id="ARBA00004861"/>
    </source>
</evidence>
<dbReference type="RefSeq" id="WP_420070051.1">
    <property type="nucleotide sequence ID" value="NZ_JBCHKQ010000004.1"/>
</dbReference>
<evidence type="ECO:0000256" key="5">
    <source>
        <dbReference type="ARBA" id="ARBA00022679"/>
    </source>
</evidence>
<dbReference type="Gene3D" id="3.20.20.70">
    <property type="entry name" value="Aldolase class I"/>
    <property type="match status" value="1"/>
</dbReference>
<feature type="binding site" evidence="10">
    <location>
        <position position="366"/>
    </location>
    <ligand>
        <name>5-phospho-alpha-D-ribose 1-diphosphate</name>
        <dbReference type="ChEBI" id="CHEBI:58017"/>
        <note>ligand shared between dimeric partners</note>
    </ligand>
</feature>
<dbReference type="EMBL" id="JBCHKQ010000004">
    <property type="protein sequence ID" value="MEM5948600.1"/>
    <property type="molecule type" value="Genomic_DNA"/>
</dbReference>
<keyword evidence="8 12" id="KW-0456">Lyase</keyword>
<keyword evidence="6" id="KW-0210">Decarboxylase</keyword>
<keyword evidence="5 10" id="KW-0808">Transferase</keyword>
<comment type="similarity">
    <text evidence="3">Belongs to the OMP decarboxylase family. Type 2 subfamily.</text>
</comment>
<accession>A0ABU9UD55</accession>
<comment type="cofactor">
    <cofactor evidence="10">
        <name>Mg(2+)</name>
        <dbReference type="ChEBI" id="CHEBI:18420"/>
    </cofactor>
</comment>
<dbReference type="InterPro" id="IPR004467">
    <property type="entry name" value="Or_phspho_trans_dom"/>
</dbReference>
<dbReference type="InterPro" id="IPR001754">
    <property type="entry name" value="OMPdeCOase_dom"/>
</dbReference>
<keyword evidence="7 10" id="KW-0665">Pyrimidine biosynthesis</keyword>
<keyword evidence="13" id="KW-1185">Reference proteome</keyword>
<dbReference type="InterPro" id="IPR011995">
    <property type="entry name" value="OMPdecase_type-2"/>
</dbReference>
<evidence type="ECO:0000256" key="2">
    <source>
        <dbReference type="ARBA" id="ARBA00004889"/>
    </source>
</evidence>
<evidence type="ECO:0000256" key="10">
    <source>
        <dbReference type="HAMAP-Rule" id="MF_01208"/>
    </source>
</evidence>
<dbReference type="SUPFAM" id="SSF53271">
    <property type="entry name" value="PRTase-like"/>
    <property type="match status" value="1"/>
</dbReference>
<dbReference type="PANTHER" id="PTHR43375:SF1">
    <property type="entry name" value="OROTIDINE 5'-PHOSPHATE DECARBOXYLASE"/>
    <property type="match status" value="1"/>
</dbReference>
<dbReference type="GO" id="GO:0004590">
    <property type="term" value="F:orotidine-5'-phosphate decarboxylase activity"/>
    <property type="evidence" value="ECO:0007669"/>
    <property type="project" value="UniProtKB-EC"/>
</dbReference>
<dbReference type="HAMAP" id="MF_01208">
    <property type="entry name" value="PyrE"/>
    <property type="match status" value="1"/>
</dbReference>
<dbReference type="PANTHER" id="PTHR43375">
    <property type="entry name" value="OROTIDINE 5'-PHOSPHATE DECARBOXYLASE"/>
    <property type="match status" value="1"/>
</dbReference>
<comment type="pathway">
    <text evidence="1">Pyrimidine metabolism; UMP biosynthesis via de novo pathway; UMP from orotate: step 2/2.</text>
</comment>
<dbReference type="CDD" id="cd04725">
    <property type="entry name" value="OMP_decarboxylase_like"/>
    <property type="match status" value="1"/>
</dbReference>
<keyword evidence="10" id="KW-0460">Magnesium</keyword>
<keyword evidence="4 10" id="KW-0328">Glycosyltransferase</keyword>
<dbReference type="InterPro" id="IPR000836">
    <property type="entry name" value="PRTase_dom"/>
</dbReference>
<evidence type="ECO:0000256" key="3">
    <source>
        <dbReference type="ARBA" id="ARBA00008847"/>
    </source>
</evidence>
<feature type="binding site" description="in other chain" evidence="10">
    <location>
        <begin position="388"/>
        <end position="396"/>
    </location>
    <ligand>
        <name>5-phospho-alpha-D-ribose 1-diphosphate</name>
        <dbReference type="ChEBI" id="CHEBI:58017"/>
        <note>ligand shared between dimeric partners</note>
    </ligand>
</feature>
<dbReference type="CDD" id="cd06223">
    <property type="entry name" value="PRTases_typeI"/>
    <property type="match status" value="1"/>
</dbReference>
<reference evidence="12 13" key="1">
    <citation type="submission" date="2024-03" db="EMBL/GenBank/DDBJ databases">
        <title>Ignisphaera cupida sp. nov., a hyperthermophilic hydrolytic archaeon from a hot spring of Kamchatka, and proposal of Ignisphaeraceae fam. nov.</title>
        <authorList>
            <person name="Podosokorskaya O.A."/>
            <person name="Elcheninov A.G."/>
            <person name="Maltseva A.I."/>
            <person name="Zayulina K.S."/>
            <person name="Novikov A."/>
            <person name="Merkel A.Y."/>
        </authorList>
    </citation>
    <scope>NUCLEOTIDE SEQUENCE [LARGE SCALE GENOMIC DNA]</scope>
    <source>
        <strain evidence="12 13">38H-sp</strain>
    </source>
</reference>
<feature type="binding site" evidence="10">
    <location>
        <position position="362"/>
    </location>
    <ligand>
        <name>5-phospho-alpha-D-ribose 1-diphosphate</name>
        <dbReference type="ChEBI" id="CHEBI:58017"/>
        <note>ligand shared between dimeric partners</note>
    </ligand>
</feature>
<comment type="caution">
    <text evidence="12">The sequence shown here is derived from an EMBL/GenBank/DDBJ whole genome shotgun (WGS) entry which is preliminary data.</text>
</comment>
<dbReference type="InterPro" id="IPR029057">
    <property type="entry name" value="PRTase-like"/>
</dbReference>
<protein>
    <recommendedName>
        <fullName evidence="10">Orotate phosphoribosyltransferase</fullName>
        <shortName evidence="10">OPRT</shortName>
        <shortName evidence="10">OPRTase</shortName>
        <ecNumber evidence="10">2.4.2.10</ecNumber>
    </recommendedName>
</protein>
<dbReference type="Proteomes" id="UP001466331">
    <property type="component" value="Unassembled WGS sequence"/>
</dbReference>
<comment type="catalytic activity">
    <reaction evidence="10">
        <text>orotidine 5'-phosphate + diphosphate = orotate + 5-phospho-alpha-D-ribose 1-diphosphate</text>
        <dbReference type="Rhea" id="RHEA:10380"/>
        <dbReference type="ChEBI" id="CHEBI:30839"/>
        <dbReference type="ChEBI" id="CHEBI:33019"/>
        <dbReference type="ChEBI" id="CHEBI:57538"/>
        <dbReference type="ChEBI" id="CHEBI:58017"/>
        <dbReference type="EC" id="2.4.2.10"/>
    </reaction>
</comment>
<comment type="subunit">
    <text evidence="10">Homodimer.</text>
</comment>
<comment type="caution">
    <text evidence="10">Lacks conserved residue(s) required for the propagation of feature annotation.</text>
</comment>
<evidence type="ECO:0000256" key="4">
    <source>
        <dbReference type="ARBA" id="ARBA00022676"/>
    </source>
</evidence>
<dbReference type="Pfam" id="PF00215">
    <property type="entry name" value="OMPdecase"/>
    <property type="match status" value="1"/>
</dbReference>
<sequence length="470" mass="51023">MSFFDRLSELSDKKDSLLCVGLDPRLSCEEESDVYSAIINKNKRVIEATVDYSIAYKPNSAFYEAYGPEGMRALEDTVKLIQDSGALCVLDVKRGDIGSTSEAYAAACYRWLNADAVTLNPYMGKDAVSPFLSHEGKGVFVLCRTSNPSACELEEKFLIGGQPVFERVAELAAEWGSNVGLVVGGNMPDVLVSLRQKYPDVWFLAPGVGAQGGSAYDAVLSGARADGKGVLVVVARAIYNAEDPAKAAADITEDIRRARRDIAKADKTSGQDYLKQKVLRGLIDANCFKVGDFVLKSGKRSPFYVDLRRVPSFPSLFENVVLAYAALAEGLDFDCIAGIPTAGLPFGAALAYALRKPLIYPRLSVKDHGTKSKIEGEYEAGQKVLLVDDLITTGGAKIEAAEILREAGLLVSDLVVLLERGAEGRKEMENAGIKLNAFAHIREFLPMCRDMGLIEEKDMQKMLDFAEGRA</sequence>
<feature type="binding site" evidence="10">
    <location>
        <position position="420"/>
    </location>
    <ligand>
        <name>orotate</name>
        <dbReference type="ChEBI" id="CHEBI:30839"/>
    </ligand>
</feature>
<gene>
    <name evidence="12" type="primary">pyrF</name>
    <name evidence="10" type="synonym">pyrE</name>
    <name evidence="12" type="ORF">WKV44_08590</name>
</gene>
<feature type="binding site" evidence="10">
    <location>
        <position position="392"/>
    </location>
    <ligand>
        <name>orotate</name>
        <dbReference type="ChEBI" id="CHEBI:30839"/>
    </ligand>
</feature>
<dbReference type="NCBIfam" id="TIGR00336">
    <property type="entry name" value="pyrE"/>
    <property type="match status" value="1"/>
</dbReference>
<proteinExistence type="inferred from homology"/>
<evidence type="ECO:0000256" key="7">
    <source>
        <dbReference type="ARBA" id="ARBA00022975"/>
    </source>
</evidence>
<dbReference type="InterPro" id="IPR013785">
    <property type="entry name" value="Aldolase_TIM"/>
</dbReference>
<dbReference type="NCBIfam" id="TIGR02127">
    <property type="entry name" value="pyrF_sub2"/>
    <property type="match status" value="1"/>
</dbReference>
<comment type="pathway">
    <text evidence="2 10">Pyrimidine metabolism; UMP biosynthesis via de novo pathway; UMP from orotate: step 1/2.</text>
</comment>
<feature type="binding site" description="in other chain" evidence="10">
    <location>
        <position position="296"/>
    </location>
    <ligand>
        <name>5-phospho-alpha-D-ribose 1-diphosphate</name>
        <dbReference type="ChEBI" id="CHEBI:58017"/>
        <note>ligand shared between dimeric partners</note>
    </ligand>
</feature>